<accession>A0A4S8P2C5</accession>
<dbReference type="EMBL" id="STGX01000022">
    <property type="protein sequence ID" value="THV23461.1"/>
    <property type="molecule type" value="Genomic_DNA"/>
</dbReference>
<reference evidence="2 3" key="1">
    <citation type="journal article" date="2018" name="Int. J. Syst. Evol. Microbiol.">
        <title>Glycomyces paridis sp. nov., isolated from the medicinal plant Paris polyphylla.</title>
        <authorList>
            <person name="Fang X.M."/>
            <person name="Bai J.L."/>
            <person name="Su J."/>
            <person name="Zhao L.L."/>
            <person name="Liu H.Y."/>
            <person name="Ma B.P."/>
            <person name="Zhang Y.Q."/>
            <person name="Yu L.Y."/>
        </authorList>
    </citation>
    <scope>NUCLEOTIDE SEQUENCE [LARGE SCALE GENOMIC DNA]</scope>
    <source>
        <strain evidence="2 3">CPCC 204357</strain>
    </source>
</reference>
<dbReference type="AlphaFoldDB" id="A0A4S8P2C5"/>
<keyword evidence="1" id="KW-0732">Signal</keyword>
<dbReference type="Proteomes" id="UP000305792">
    <property type="component" value="Unassembled WGS sequence"/>
</dbReference>
<comment type="caution">
    <text evidence="2">The sequence shown here is derived from an EMBL/GenBank/DDBJ whole genome shotgun (WGS) entry which is preliminary data.</text>
</comment>
<proteinExistence type="predicted"/>
<protein>
    <submittedName>
        <fullName evidence="2">Uncharacterized protein</fullName>
    </submittedName>
</protein>
<keyword evidence="3" id="KW-1185">Reference proteome</keyword>
<gene>
    <name evidence="2" type="ORF">E9998_22930</name>
</gene>
<evidence type="ECO:0000256" key="1">
    <source>
        <dbReference type="SAM" id="SignalP"/>
    </source>
</evidence>
<evidence type="ECO:0000313" key="2">
    <source>
        <dbReference type="EMBL" id="THV23461.1"/>
    </source>
</evidence>
<evidence type="ECO:0000313" key="3">
    <source>
        <dbReference type="Proteomes" id="UP000305792"/>
    </source>
</evidence>
<name>A0A4S8P2C5_9ACTN</name>
<feature type="signal peptide" evidence="1">
    <location>
        <begin position="1"/>
        <end position="25"/>
    </location>
</feature>
<feature type="chain" id="PRO_5020779026" evidence="1">
    <location>
        <begin position="26"/>
        <end position="245"/>
    </location>
</feature>
<organism evidence="2 3">
    <name type="scientific">Glycomyces paridis</name>
    <dbReference type="NCBI Taxonomy" id="2126555"/>
    <lineage>
        <taxon>Bacteria</taxon>
        <taxon>Bacillati</taxon>
        <taxon>Actinomycetota</taxon>
        <taxon>Actinomycetes</taxon>
        <taxon>Glycomycetales</taxon>
        <taxon>Glycomycetaceae</taxon>
        <taxon>Glycomyces</taxon>
    </lineage>
</organism>
<dbReference type="OrthoDB" id="5190519at2"/>
<dbReference type="RefSeq" id="WP_136532028.1">
    <property type="nucleotide sequence ID" value="NZ_STGX01000022.1"/>
</dbReference>
<sequence length="245" mass="26652">MAAVGSAGLAVLSAAAAVVVLVAPADEETPAGEDQAGATESAEEIEAVDLTEGLDPFDPYANEDYYGVTWNDLAWVPPAPGEAWEVFYQEEARAVDFSFFVDENERATLNCGDLGDKAEHYPDAFDDAEAWYEGELDRQSNLSKEGDAFEVVAGPEYTHYRIDGQDAVLVEFGRHWTAYEDSEGAVIEVDFTDAQAYLYIDLPEDAGDGAETVTPVRCQLYVVSDDPAHYEAGLATVLGTRLWLE</sequence>